<gene>
    <name evidence="1" type="ORF">EJP82_27150</name>
</gene>
<evidence type="ECO:0000313" key="1">
    <source>
        <dbReference type="EMBL" id="RUT38535.1"/>
    </source>
</evidence>
<dbReference type="AlphaFoldDB" id="A0A3S1DHT8"/>
<proteinExistence type="predicted"/>
<name>A0A3S1DHT8_9BACL</name>
<comment type="caution">
    <text evidence="1">The sequence shown here is derived from an EMBL/GenBank/DDBJ whole genome shotgun (WGS) entry which is preliminary data.</text>
</comment>
<keyword evidence="2" id="KW-1185">Reference proteome</keyword>
<reference evidence="1 2" key="1">
    <citation type="submission" date="2018-12" db="EMBL/GenBank/DDBJ databases">
        <authorList>
            <person name="Sun L."/>
            <person name="Chen Z."/>
        </authorList>
    </citation>
    <scope>NUCLEOTIDE SEQUENCE [LARGE SCALE GENOMIC DNA]</scope>
    <source>
        <strain evidence="1 2">DSM 15890</strain>
    </source>
</reference>
<dbReference type="Proteomes" id="UP000279446">
    <property type="component" value="Unassembled WGS sequence"/>
</dbReference>
<sequence>MEFHEKRYVVETLVSELLLRCEESRIQVTAIGYLDEIRSSMRGGDSVVSPLIVGELKRGK</sequence>
<accession>A0A3S1DHT8</accession>
<protein>
    <submittedName>
        <fullName evidence="1">Uncharacterized protein</fullName>
    </submittedName>
</protein>
<organism evidence="1 2">
    <name type="scientific">Paenibacillus anaericanus</name>
    <dbReference type="NCBI Taxonomy" id="170367"/>
    <lineage>
        <taxon>Bacteria</taxon>
        <taxon>Bacillati</taxon>
        <taxon>Bacillota</taxon>
        <taxon>Bacilli</taxon>
        <taxon>Bacillales</taxon>
        <taxon>Paenibacillaceae</taxon>
        <taxon>Paenibacillus</taxon>
    </lineage>
</organism>
<evidence type="ECO:0000313" key="2">
    <source>
        <dbReference type="Proteomes" id="UP000279446"/>
    </source>
</evidence>
<dbReference type="EMBL" id="RZNY01000057">
    <property type="protein sequence ID" value="RUT38535.1"/>
    <property type="molecule type" value="Genomic_DNA"/>
</dbReference>